<dbReference type="PATRIC" id="fig|888050.3.peg.596"/>
<evidence type="ECO:0000256" key="1">
    <source>
        <dbReference type="SAM" id="MobiDB-lite"/>
    </source>
</evidence>
<sequence length="41" mass="4032">MKPGAKRGCLGVPPLAAPSGSVKAGAKRGRPELPFRAASSG</sequence>
<evidence type="ECO:0000313" key="3">
    <source>
        <dbReference type="Proteomes" id="UP000013015"/>
    </source>
</evidence>
<proteinExistence type="predicted"/>
<reference evidence="2 3" key="1">
    <citation type="submission" date="2013-03" db="EMBL/GenBank/DDBJ databases">
        <title>Reference genome for the Human Microbiome Project.</title>
        <authorList>
            <person name="Aqrawi P."/>
            <person name="Ayvaz T."/>
            <person name="Bess C."/>
            <person name="Blankenburg K."/>
            <person name="Coyle M."/>
            <person name="Deng J."/>
            <person name="Forbes L."/>
            <person name="Fowler G."/>
            <person name="Francisco L."/>
            <person name="Fu Q."/>
            <person name="Gibbs R."/>
            <person name="Gross S."/>
            <person name="Gubbala S."/>
            <person name="Hale W."/>
            <person name="Hemphill L."/>
            <person name="Highlander S."/>
            <person name="Hirani K."/>
            <person name="Jackson L."/>
            <person name="Jakkamsetti A."/>
            <person name="Javaid M."/>
            <person name="Jayaseelan J.C."/>
            <person name="Jiang H."/>
            <person name="Joshi V."/>
            <person name="Korchina V."/>
            <person name="Kovar C."/>
            <person name="Lara F."/>
            <person name="Lee S."/>
            <person name="Liu Y."/>
            <person name="Mata R."/>
            <person name="Mathew T."/>
            <person name="Munidasa M."/>
            <person name="Muzny D."/>
            <person name="Nazareth L."/>
            <person name="Ngo R."/>
            <person name="Nguyen L."/>
            <person name="Nguyen N."/>
            <person name="Okwuonu G."/>
            <person name="Ongeri F."/>
            <person name="Palculict T."/>
            <person name="Patil S."/>
            <person name="Petrosino J."/>
            <person name="Pham C."/>
            <person name="Pham P."/>
            <person name="Pu L.-L."/>
            <person name="Qin X."/>
            <person name="Qu J."/>
            <person name="Reid J."/>
            <person name="Ross M."/>
            <person name="Ruth R."/>
            <person name="Saada N."/>
            <person name="San Lucas F."/>
            <person name="Santibanez J."/>
            <person name="Shang Y."/>
            <person name="Simmons D."/>
            <person name="Song X.-Z."/>
            <person name="Tang L.-Y."/>
            <person name="Thornton R."/>
            <person name="Warren J."/>
            <person name="Weissenberger G."/>
            <person name="Wilczek-Boney K."/>
            <person name="Worley K."/>
            <person name="Youmans B."/>
            <person name="Zhang J."/>
            <person name="Zhang L."/>
            <person name="Zhao Z."/>
            <person name="Zhou C."/>
            <person name="Zhu D."/>
            <person name="Zhu Y."/>
        </authorList>
    </citation>
    <scope>NUCLEOTIDE SEQUENCE [LARGE SCALE GENOMIC DNA]</scope>
    <source>
        <strain evidence="2 3">F0333</strain>
    </source>
</reference>
<feature type="region of interest" description="Disordered" evidence="1">
    <location>
        <begin position="1"/>
        <end position="41"/>
    </location>
</feature>
<keyword evidence="3" id="KW-1185">Reference proteome</keyword>
<evidence type="ECO:0000313" key="2">
    <source>
        <dbReference type="EMBL" id="ENO18576.1"/>
    </source>
</evidence>
<organism evidence="2 3">
    <name type="scientific">Schaalia cardiffensis F0333</name>
    <dbReference type="NCBI Taxonomy" id="888050"/>
    <lineage>
        <taxon>Bacteria</taxon>
        <taxon>Bacillati</taxon>
        <taxon>Actinomycetota</taxon>
        <taxon>Actinomycetes</taxon>
        <taxon>Actinomycetales</taxon>
        <taxon>Actinomycetaceae</taxon>
        <taxon>Schaalia</taxon>
    </lineage>
</organism>
<dbReference type="HOGENOM" id="CLU_3264319_0_0_11"/>
<dbReference type="AlphaFoldDB" id="N6X4D3"/>
<dbReference type="Proteomes" id="UP000013015">
    <property type="component" value="Unassembled WGS sequence"/>
</dbReference>
<dbReference type="STRING" id="888050.HMPREF9004_0625"/>
<protein>
    <submittedName>
        <fullName evidence="2">Uncharacterized protein</fullName>
    </submittedName>
</protein>
<accession>N6X4D3</accession>
<gene>
    <name evidence="2" type="ORF">HMPREF9004_0625</name>
</gene>
<comment type="caution">
    <text evidence="2">The sequence shown here is derived from an EMBL/GenBank/DDBJ whole genome shotgun (WGS) entry which is preliminary data.</text>
</comment>
<dbReference type="EMBL" id="AQHZ01000010">
    <property type="protein sequence ID" value="ENO18576.1"/>
    <property type="molecule type" value="Genomic_DNA"/>
</dbReference>
<name>N6X4D3_9ACTO</name>